<dbReference type="GO" id="GO:0016829">
    <property type="term" value="F:lyase activity"/>
    <property type="evidence" value="ECO:0007669"/>
    <property type="project" value="UniProtKB-KW"/>
</dbReference>
<evidence type="ECO:0000313" key="4">
    <source>
        <dbReference type="Proteomes" id="UP000683360"/>
    </source>
</evidence>
<dbReference type="Pfam" id="PF00266">
    <property type="entry name" value="Aminotran_5"/>
    <property type="match status" value="1"/>
</dbReference>
<dbReference type="Proteomes" id="UP000683360">
    <property type="component" value="Unassembled WGS sequence"/>
</dbReference>
<dbReference type="EMBL" id="CAJPWZ010002883">
    <property type="protein sequence ID" value="CAG2246829.1"/>
    <property type="molecule type" value="Genomic_DNA"/>
</dbReference>
<keyword evidence="1" id="KW-0663">Pyridoxal phosphate</keyword>
<comment type="caution">
    <text evidence="3">The sequence shown here is derived from an EMBL/GenBank/DDBJ whole genome shotgun (WGS) entry which is preliminary data.</text>
</comment>
<dbReference type="Gene3D" id="3.90.1150.10">
    <property type="entry name" value="Aspartate Aminotransferase, domain 1"/>
    <property type="match status" value="1"/>
</dbReference>
<sequence length="399" mass="45992">MDAMPLFGKEMKEKEFPLTEGVTFINHGSYGVVPRRIKEAQRKIIDEMDSSPDLWFRRNRRIKQDEARHCIAEFVQADPDDLVFVQNTTSGVNTVLKSMKLKPEDIILYNDNTYRAVINTCEATAQFSCIAGVRTDLLTLQFPINSEDEVVEMYREYFKKQPNVKVAVLDHITSQSAIRMPLEKLIPLCKEYGVMTLIDGAHAPGQIPLNLKELDADFYSGNLHKWLYTPRGCAILYVKKEHQDWVRPIVTSHGYKTTFQNDFFKQGTRDDSPYCVVPEAIQFYKDLGGYEKIRDYTDDLLNTSTELLSSSWKTEKLQIPKSMEAPFMRLVRLPELKQTSMNSIDDGERRIVEIIINYGIVPCITFVDGKVYCRLSANVYNTKDDYKILCDLVLKMIDK</sequence>
<gene>
    <name evidence="3" type="ORF">MEDL_58765</name>
</gene>
<dbReference type="AlphaFoldDB" id="A0A8S3UN68"/>
<evidence type="ECO:0000259" key="2">
    <source>
        <dbReference type="Pfam" id="PF00266"/>
    </source>
</evidence>
<dbReference type="InterPro" id="IPR015421">
    <property type="entry name" value="PyrdxlP-dep_Trfase_major"/>
</dbReference>
<reference evidence="3" key="1">
    <citation type="submission" date="2021-03" db="EMBL/GenBank/DDBJ databases">
        <authorList>
            <person name="Bekaert M."/>
        </authorList>
    </citation>
    <scope>NUCLEOTIDE SEQUENCE</scope>
</reference>
<dbReference type="PANTHER" id="PTHR43092:SF4">
    <property type="entry name" value="AMINOTRANSFERASE CLASS V DOMAIN-CONTAINING PROTEIN"/>
    <property type="match status" value="1"/>
</dbReference>
<protein>
    <submittedName>
        <fullName evidence="3">EGT2</fullName>
        <ecNumber evidence="3">4.4.1.36</ecNumber>
    </submittedName>
</protein>
<keyword evidence="4" id="KW-1185">Reference proteome</keyword>
<feature type="domain" description="Aminotransferase class V" evidence="2">
    <location>
        <begin position="65"/>
        <end position="385"/>
    </location>
</feature>
<evidence type="ECO:0000313" key="3">
    <source>
        <dbReference type="EMBL" id="CAG2246829.1"/>
    </source>
</evidence>
<dbReference type="PANTHER" id="PTHR43092">
    <property type="entry name" value="L-CYSTEINE DESULFHYDRASE"/>
    <property type="match status" value="1"/>
</dbReference>
<evidence type="ECO:0000256" key="1">
    <source>
        <dbReference type="ARBA" id="ARBA00022898"/>
    </source>
</evidence>
<dbReference type="EC" id="4.4.1.36" evidence="3"/>
<organism evidence="3 4">
    <name type="scientific">Mytilus edulis</name>
    <name type="common">Blue mussel</name>
    <dbReference type="NCBI Taxonomy" id="6550"/>
    <lineage>
        <taxon>Eukaryota</taxon>
        <taxon>Metazoa</taxon>
        <taxon>Spiralia</taxon>
        <taxon>Lophotrochozoa</taxon>
        <taxon>Mollusca</taxon>
        <taxon>Bivalvia</taxon>
        <taxon>Autobranchia</taxon>
        <taxon>Pteriomorphia</taxon>
        <taxon>Mytilida</taxon>
        <taxon>Mytiloidea</taxon>
        <taxon>Mytilidae</taxon>
        <taxon>Mytilinae</taxon>
        <taxon>Mytilus</taxon>
    </lineage>
</organism>
<keyword evidence="3" id="KW-0456">Lyase</keyword>
<name>A0A8S3UN68_MYTED</name>
<accession>A0A8S3UN68</accession>
<dbReference type="Gene3D" id="3.40.640.10">
    <property type="entry name" value="Type I PLP-dependent aspartate aminotransferase-like (Major domain)"/>
    <property type="match status" value="1"/>
</dbReference>
<proteinExistence type="predicted"/>
<dbReference type="InterPro" id="IPR000192">
    <property type="entry name" value="Aminotrans_V_dom"/>
</dbReference>
<dbReference type="OrthoDB" id="5978656at2759"/>
<dbReference type="InterPro" id="IPR015422">
    <property type="entry name" value="PyrdxlP-dep_Trfase_small"/>
</dbReference>
<dbReference type="SUPFAM" id="SSF53383">
    <property type="entry name" value="PLP-dependent transferases"/>
    <property type="match status" value="1"/>
</dbReference>
<dbReference type="InterPro" id="IPR015424">
    <property type="entry name" value="PyrdxlP-dep_Trfase"/>
</dbReference>